<dbReference type="GO" id="GO:0003910">
    <property type="term" value="F:DNA ligase (ATP) activity"/>
    <property type="evidence" value="ECO:0007669"/>
    <property type="project" value="InterPro"/>
</dbReference>
<dbReference type="EMBL" id="AEIJ01000522">
    <property type="status" value="NOT_ANNOTATED_CDS"/>
    <property type="molecule type" value="Genomic_DNA"/>
</dbReference>
<dbReference type="EnsemblFungi" id="MVLG_05181T0">
    <property type="protein sequence ID" value="MVLG_05181T0"/>
    <property type="gene ID" value="MVLG_05181"/>
</dbReference>
<evidence type="ECO:0000256" key="2">
    <source>
        <dbReference type="ARBA" id="ARBA00022598"/>
    </source>
</evidence>
<evidence type="ECO:0000313" key="10">
    <source>
        <dbReference type="EnsemblFungi" id="MVLG_05181T0"/>
    </source>
</evidence>
<dbReference type="Gene3D" id="3.30.1490.70">
    <property type="match status" value="1"/>
</dbReference>
<dbReference type="Pfam" id="PF14743">
    <property type="entry name" value="DNA_ligase_OB_2"/>
    <property type="match status" value="1"/>
</dbReference>
<dbReference type="Gene3D" id="2.40.50.140">
    <property type="entry name" value="Nucleic acid-binding proteins"/>
    <property type="match status" value="1"/>
</dbReference>
<dbReference type="CDD" id="cd08041">
    <property type="entry name" value="OBF_kDNA_ligase_like"/>
    <property type="match status" value="1"/>
</dbReference>
<evidence type="ECO:0000256" key="5">
    <source>
        <dbReference type="ARBA" id="ARBA00023204"/>
    </source>
</evidence>
<dbReference type="InterPro" id="IPR007527">
    <property type="entry name" value="Znf_SWIM"/>
</dbReference>
<dbReference type="GO" id="GO:0006310">
    <property type="term" value="P:DNA recombination"/>
    <property type="evidence" value="ECO:0007669"/>
    <property type="project" value="InterPro"/>
</dbReference>
<keyword evidence="6" id="KW-0863">Zinc-finger</keyword>
<reference evidence="9" key="2">
    <citation type="submission" date="2010-11" db="EMBL/GenBank/DDBJ databases">
        <authorList>
            <consortium name="The Broad Institute Genome Sequencing Platform"/>
            <person name="Earl A."/>
            <person name="Ward D."/>
            <person name="Feldgarden M."/>
            <person name="Gevers D."/>
            <person name="Butler R."/>
            <person name="Young S.K."/>
            <person name="Zeng Q."/>
            <person name="Gargeya S."/>
            <person name="Fitzgerald M."/>
            <person name="Haas B."/>
            <person name="Abouelleil A."/>
            <person name="Alvarado L."/>
            <person name="Arachchi H.M."/>
            <person name="Berlin A."/>
            <person name="Brown A."/>
            <person name="Chapman S.B."/>
            <person name="Chen Z."/>
            <person name="Dunbar C."/>
            <person name="Freedman E."/>
            <person name="Gearin G."/>
            <person name="Gellesch M."/>
            <person name="Goldberg J."/>
            <person name="Griggs A."/>
            <person name="Gujja S."/>
            <person name="Heilman E."/>
            <person name="Heiman D."/>
            <person name="Howarth C."/>
            <person name="Larson L."/>
            <person name="Lui A."/>
            <person name="MacDonald P.J.P."/>
            <person name="Mehta T."/>
            <person name="Montmayeur A."/>
            <person name="Murphy C."/>
            <person name="Neiman D."/>
            <person name="Pearson M."/>
            <person name="Priest M."/>
            <person name="Roberts A."/>
            <person name="Saif S."/>
            <person name="Shea T."/>
            <person name="Shenoy N."/>
            <person name="Sisk P."/>
            <person name="Stolte C."/>
            <person name="Sykes S."/>
            <person name="White J."/>
            <person name="Yandava C."/>
            <person name="Wortman J."/>
            <person name="Nusbaum C."/>
            <person name="Birren B."/>
        </authorList>
    </citation>
    <scope>NUCLEOTIDE SEQUENCE</scope>
    <source>
        <strain evidence="9">P1A1 Lamole</strain>
    </source>
</reference>
<dbReference type="InterPro" id="IPR050326">
    <property type="entry name" value="NAD_dep_DNA_ligaseB"/>
</dbReference>
<dbReference type="InterPro" id="IPR012310">
    <property type="entry name" value="DNA_ligase_ATP-dep_cent"/>
</dbReference>
<dbReference type="CDD" id="cd07896">
    <property type="entry name" value="Adenylation_kDNA_ligase_like"/>
    <property type="match status" value="1"/>
</dbReference>
<evidence type="ECO:0000256" key="4">
    <source>
        <dbReference type="ARBA" id="ARBA00022763"/>
    </source>
</evidence>
<dbReference type="Gene3D" id="3.30.470.30">
    <property type="entry name" value="DNA ligase/mRNA capping enzyme"/>
    <property type="match status" value="1"/>
</dbReference>
<dbReference type="OrthoDB" id="411785at2759"/>
<dbReference type="InParanoid" id="U5HDG7"/>
<dbReference type="GO" id="GO:0008270">
    <property type="term" value="F:zinc ion binding"/>
    <property type="evidence" value="ECO:0007669"/>
    <property type="project" value="UniProtKB-KW"/>
</dbReference>
<dbReference type="InterPro" id="IPR012340">
    <property type="entry name" value="NA-bd_OB-fold"/>
</dbReference>
<protein>
    <recommendedName>
        <fullName evidence="8">SWIM-type domain-containing protein</fullName>
    </recommendedName>
</protein>
<reference evidence="10" key="4">
    <citation type="submission" date="2015-06" db="UniProtKB">
        <authorList>
            <consortium name="EnsemblFungi"/>
        </authorList>
    </citation>
    <scope>IDENTIFICATION</scope>
</reference>
<dbReference type="STRING" id="683840.U5HDG7"/>
<dbReference type="PROSITE" id="PS50966">
    <property type="entry name" value="ZF_SWIM"/>
    <property type="match status" value="1"/>
</dbReference>
<feature type="domain" description="SWIM-type" evidence="8">
    <location>
        <begin position="154"/>
        <end position="203"/>
    </location>
</feature>
<evidence type="ECO:0000256" key="1">
    <source>
        <dbReference type="ARBA" id="ARBA00001968"/>
    </source>
</evidence>
<reference evidence="9 11" key="3">
    <citation type="journal article" date="2015" name="BMC Genomics">
        <title>Sex and parasites: genomic and transcriptomic analysis of Microbotryum lychnidis-dioicae, the biotrophic and plant-castrating anther smut fungus.</title>
        <authorList>
            <person name="Perlin M.H."/>
            <person name="Amselem J."/>
            <person name="Fontanillas E."/>
            <person name="Toh S.S."/>
            <person name="Chen Z."/>
            <person name="Goldberg J."/>
            <person name="Duplessis S."/>
            <person name="Henrissat B."/>
            <person name="Young S."/>
            <person name="Zeng Q."/>
            <person name="Aguileta G."/>
            <person name="Petit E."/>
            <person name="Badouin H."/>
            <person name="Andrews J."/>
            <person name="Razeeq D."/>
            <person name="Gabaldon T."/>
            <person name="Quesneville H."/>
            <person name="Giraud T."/>
            <person name="Hood M.E."/>
            <person name="Schultz D.J."/>
            <person name="Cuomo C.A."/>
        </authorList>
    </citation>
    <scope>NUCLEOTIDE SEQUENCE [LARGE SCALE GENOMIC DNA]</scope>
    <source>
        <strain evidence="11">p1A1 Lamole</strain>
        <strain evidence="9">P1A1 Lamole</strain>
    </source>
</reference>
<evidence type="ECO:0000313" key="9">
    <source>
        <dbReference type="EMBL" id="KDE04390.1"/>
    </source>
</evidence>
<feature type="region of interest" description="Disordered" evidence="7">
    <location>
        <begin position="252"/>
        <end position="303"/>
    </location>
</feature>
<keyword evidence="5" id="KW-0234">DNA repair</keyword>
<dbReference type="GO" id="GO:0006260">
    <property type="term" value="P:DNA replication"/>
    <property type="evidence" value="ECO:0007669"/>
    <property type="project" value="UniProtKB-KW"/>
</dbReference>
<dbReference type="PROSITE" id="PS00333">
    <property type="entry name" value="DNA_LIGASE_A2"/>
    <property type="match status" value="1"/>
</dbReference>
<evidence type="ECO:0000313" key="11">
    <source>
        <dbReference type="Proteomes" id="UP000017200"/>
    </source>
</evidence>
<dbReference type="GO" id="GO:0005524">
    <property type="term" value="F:ATP binding"/>
    <property type="evidence" value="ECO:0007669"/>
    <property type="project" value="InterPro"/>
</dbReference>
<dbReference type="GO" id="GO:0006281">
    <property type="term" value="P:DNA repair"/>
    <property type="evidence" value="ECO:0007669"/>
    <property type="project" value="UniProtKB-KW"/>
</dbReference>
<dbReference type="HOGENOM" id="CLU_449186_0_0_1"/>
<evidence type="ECO:0000256" key="6">
    <source>
        <dbReference type="PROSITE-ProRule" id="PRU00325"/>
    </source>
</evidence>
<feature type="region of interest" description="Disordered" evidence="7">
    <location>
        <begin position="602"/>
        <end position="624"/>
    </location>
</feature>
<name>U5HDG7_USTV1</name>
<keyword evidence="11" id="KW-1185">Reference proteome</keyword>
<feature type="compositionally biased region" description="Low complexity" evidence="7">
    <location>
        <begin position="291"/>
        <end position="303"/>
    </location>
</feature>
<dbReference type="AlphaFoldDB" id="U5HDG7"/>
<gene>
    <name evidence="9" type="ORF">MVLG_05181</name>
</gene>
<dbReference type="SUPFAM" id="SSF56091">
    <property type="entry name" value="DNA ligase/mRNA capping enzyme, catalytic domain"/>
    <property type="match status" value="1"/>
</dbReference>
<keyword evidence="6" id="KW-0479">Metal-binding</keyword>
<evidence type="ECO:0000259" key="8">
    <source>
        <dbReference type="PROSITE" id="PS50966"/>
    </source>
</evidence>
<keyword evidence="4" id="KW-0227">DNA damage</keyword>
<dbReference type="InterPro" id="IPR029319">
    <property type="entry name" value="DNA_ligase_OB"/>
</dbReference>
<dbReference type="InterPro" id="IPR016059">
    <property type="entry name" value="DNA_ligase_ATP-dep_CS"/>
</dbReference>
<comment type="cofactor">
    <cofactor evidence="1">
        <name>a divalent metal cation</name>
        <dbReference type="ChEBI" id="CHEBI:60240"/>
    </cofactor>
</comment>
<dbReference type="Proteomes" id="UP000017200">
    <property type="component" value="Unassembled WGS sequence"/>
</dbReference>
<organism evidence="9">
    <name type="scientific">Microbotryum lychnidis-dioicae (strain p1A1 Lamole / MvSl-1064)</name>
    <name type="common">Anther smut fungus</name>
    <dbReference type="NCBI Taxonomy" id="683840"/>
    <lineage>
        <taxon>Eukaryota</taxon>
        <taxon>Fungi</taxon>
        <taxon>Dikarya</taxon>
        <taxon>Basidiomycota</taxon>
        <taxon>Pucciniomycotina</taxon>
        <taxon>Microbotryomycetes</taxon>
        <taxon>Microbotryales</taxon>
        <taxon>Microbotryaceae</taxon>
        <taxon>Microbotryum</taxon>
    </lineage>
</organism>
<dbReference type="EMBL" id="GL541708">
    <property type="protein sequence ID" value="KDE04390.1"/>
    <property type="molecule type" value="Genomic_DNA"/>
</dbReference>
<accession>U5HDG7</accession>
<keyword evidence="3" id="KW-0235">DNA replication</keyword>
<evidence type="ECO:0000256" key="7">
    <source>
        <dbReference type="SAM" id="MobiDB-lite"/>
    </source>
</evidence>
<proteinExistence type="predicted"/>
<reference evidence="11" key="1">
    <citation type="submission" date="2010-11" db="EMBL/GenBank/DDBJ databases">
        <title>The genome sequence of Microbotryum violaceum strain p1A1 Lamole.</title>
        <authorList>
            <person name="Cuomo C."/>
            <person name="Perlin M."/>
            <person name="Young S.K."/>
            <person name="Zeng Q."/>
            <person name="Gargeya S."/>
            <person name="Alvarado L."/>
            <person name="Berlin A."/>
            <person name="Chapman S.B."/>
            <person name="Chen Z."/>
            <person name="Freedman E."/>
            <person name="Gellesch M."/>
            <person name="Goldberg J."/>
            <person name="Griggs A."/>
            <person name="Gujja S."/>
            <person name="Heilman E."/>
            <person name="Heiman D."/>
            <person name="Howarth C."/>
            <person name="Mehta T."/>
            <person name="Neiman D."/>
            <person name="Pearson M."/>
            <person name="Roberts A."/>
            <person name="Saif S."/>
            <person name="Shea T."/>
            <person name="Shenoy N."/>
            <person name="Sisk P."/>
            <person name="Stolte C."/>
            <person name="Sykes S."/>
            <person name="White J."/>
            <person name="Yandava C."/>
            <person name="Haas B."/>
            <person name="Nusbaum C."/>
            <person name="Birren B."/>
        </authorList>
    </citation>
    <scope>NUCLEOTIDE SEQUENCE [LARGE SCALE GENOMIC DNA]</scope>
    <source>
        <strain evidence="11">p1A1 Lamole</strain>
    </source>
</reference>
<keyword evidence="6" id="KW-0862">Zinc</keyword>
<feature type="compositionally biased region" description="Low complexity" evidence="7">
    <location>
        <begin position="258"/>
        <end position="276"/>
    </location>
</feature>
<dbReference type="PANTHER" id="PTHR47810:SF1">
    <property type="entry name" value="DNA LIGASE B"/>
    <property type="match status" value="1"/>
</dbReference>
<dbReference type="NCBIfam" id="NF006592">
    <property type="entry name" value="PRK09125.1"/>
    <property type="match status" value="1"/>
</dbReference>
<dbReference type="SUPFAM" id="SSF50249">
    <property type="entry name" value="Nucleic acid-binding proteins"/>
    <property type="match status" value="1"/>
</dbReference>
<dbReference type="Pfam" id="PF01068">
    <property type="entry name" value="DNA_ligase_A_M"/>
    <property type="match status" value="1"/>
</dbReference>
<evidence type="ECO:0000256" key="3">
    <source>
        <dbReference type="ARBA" id="ARBA00022705"/>
    </source>
</evidence>
<sequence length="624" mass="68445">MSTVLSGYEAVYKLHRCAWKLAARTDVRTSRRSNIDGSGPLQWGAAAHLRWLDGTSAVKNLWRILRERCIRSAFSVAAGLRPFELDAPVRGLGVRVGRVGLNDIAPGTIGYCLLPSSGAHLVTSNRTTMQSLMPDWHVGETRYTQSKSKKSSLYTLTHNIRCFPPHSPTENMYICSCPAWKFSPGQRGAKTCKHLREVLGSEEGLTSFSSYRVCCTRSFETQRTGLAETVAQAEKRKAEAAKSARLYAAVPMASSSTPSGPAAQDAASSAPQPGSDPDGDPPKKVRKTRAKSTTASNAKAKTAALPVDVDKALETGRSEPGPRPLLLAHKFNNEKMDPTGYWISEKLDGVRAYWDGHGAMWSRNAKQFVGVPQSFLEKLPRGVSLDGEFWLGRDRFDEISGLVRRIEPDEEDWKPIKFMIFDIPSLSHLKFEDRHRALASFASPDGPIAVVAHKECLSLDHLYEELERVQAGAGEGLMLRAPGSMYEGRRHKSLLKVKSFYDAEARVIGHVVGTGKYIGETGSLICETESGKRFSVGSGLSDAQRSDPPPIGSIITYRFQNLTTSRIPRFPTYQGIRADMDEPKDAFDPAMVVPEEPQIFVPKFEEGGSGGAVPSESGKVQNED</sequence>
<keyword evidence="2" id="KW-0436">Ligase</keyword>
<dbReference type="PANTHER" id="PTHR47810">
    <property type="entry name" value="DNA LIGASE"/>
    <property type="match status" value="1"/>
</dbReference>